<evidence type="ECO:0000313" key="2">
    <source>
        <dbReference type="EMBL" id="KAB1435929.1"/>
    </source>
</evidence>
<keyword evidence="2" id="KW-0418">Kinase</keyword>
<dbReference type="InterPro" id="IPR007822">
    <property type="entry name" value="LANC-like"/>
</dbReference>
<protein>
    <submittedName>
        <fullName evidence="2">Protein kinase/lanthionine synthetase C family protein</fullName>
    </submittedName>
</protein>
<dbReference type="SMART" id="SM01260">
    <property type="entry name" value="LANC_like"/>
    <property type="match status" value="1"/>
</dbReference>
<proteinExistence type="predicted"/>
<dbReference type="GO" id="GO:0004672">
    <property type="term" value="F:protein kinase activity"/>
    <property type="evidence" value="ECO:0007669"/>
    <property type="project" value="InterPro"/>
</dbReference>
<dbReference type="SUPFAM" id="SSF56112">
    <property type="entry name" value="Protein kinase-like (PK-like)"/>
    <property type="match status" value="1"/>
</dbReference>
<dbReference type="OrthoDB" id="1492512at2"/>
<dbReference type="PRINTS" id="PR01950">
    <property type="entry name" value="LANCSUPER"/>
</dbReference>
<dbReference type="Pfam" id="PF25816">
    <property type="entry name" value="RamC_N"/>
    <property type="match status" value="1"/>
</dbReference>
<dbReference type="CDD" id="cd04791">
    <property type="entry name" value="LanC_SerThrkinase"/>
    <property type="match status" value="1"/>
</dbReference>
<evidence type="ECO:0000259" key="1">
    <source>
        <dbReference type="PROSITE" id="PS50011"/>
    </source>
</evidence>
<dbReference type="PANTHER" id="PTHR44167:SF24">
    <property type="entry name" value="SERINE_THREONINE-PROTEIN KINASE CHK2"/>
    <property type="match status" value="1"/>
</dbReference>
<dbReference type="PANTHER" id="PTHR44167">
    <property type="entry name" value="OVARIAN-SPECIFIC SERINE/THREONINE-PROTEIN KINASE LOK-RELATED"/>
    <property type="match status" value="1"/>
</dbReference>
<dbReference type="InterPro" id="IPR057929">
    <property type="entry name" value="RamC_N"/>
</dbReference>
<dbReference type="PROSITE" id="PS50011">
    <property type="entry name" value="PROTEIN_KINASE_DOM"/>
    <property type="match status" value="1"/>
</dbReference>
<dbReference type="GO" id="GO:0031179">
    <property type="term" value="P:peptide modification"/>
    <property type="evidence" value="ECO:0007669"/>
    <property type="project" value="InterPro"/>
</dbReference>
<feature type="domain" description="Protein kinase" evidence="1">
    <location>
        <begin position="139"/>
        <end position="414"/>
    </location>
</feature>
<keyword evidence="3" id="KW-1185">Reference proteome</keyword>
<dbReference type="NCBIfam" id="NF038151">
    <property type="entry name" value="lanthi_synth_III"/>
    <property type="match status" value="1"/>
</dbReference>
<dbReference type="InterPro" id="IPR053524">
    <property type="entry name" value="Aerial_hyphae_peptide-synth"/>
</dbReference>
<gene>
    <name evidence="2" type="ORF">F7O84_16265</name>
</gene>
<dbReference type="Proteomes" id="UP000461768">
    <property type="component" value="Unassembled WGS sequence"/>
</dbReference>
<dbReference type="InterPro" id="IPR011009">
    <property type="entry name" value="Kinase-like_dom_sf"/>
</dbReference>
<name>A0A7V7UF70_9FIRM</name>
<dbReference type="SMART" id="SM00220">
    <property type="entry name" value="S_TKc"/>
    <property type="match status" value="1"/>
</dbReference>
<organism evidence="2 3">
    <name type="scientific">Candidatus Galacturonatibacter soehngenii</name>
    <dbReference type="NCBI Taxonomy" id="2307010"/>
    <lineage>
        <taxon>Bacteria</taxon>
        <taxon>Bacillati</taxon>
        <taxon>Bacillota</taxon>
        <taxon>Clostridia</taxon>
        <taxon>Lachnospirales</taxon>
        <taxon>Lachnospiraceae</taxon>
        <taxon>Candidatus Galacturonatibacter</taxon>
    </lineage>
</organism>
<evidence type="ECO:0000313" key="3">
    <source>
        <dbReference type="Proteomes" id="UP000461768"/>
    </source>
</evidence>
<dbReference type="Pfam" id="PF05147">
    <property type="entry name" value="LANC_like"/>
    <property type="match status" value="1"/>
</dbReference>
<reference evidence="2 3" key="1">
    <citation type="submission" date="2019-09" db="EMBL/GenBank/DDBJ databases">
        <authorList>
            <person name="Valk L.C."/>
        </authorList>
    </citation>
    <scope>NUCLEOTIDE SEQUENCE [LARGE SCALE GENOMIC DNA]</scope>
    <source>
        <strain evidence="2">GalUA</strain>
    </source>
</reference>
<dbReference type="Gene3D" id="1.50.10.20">
    <property type="match status" value="1"/>
</dbReference>
<comment type="caution">
    <text evidence="2">The sequence shown here is derived from an EMBL/GenBank/DDBJ whole genome shotgun (WGS) entry which is preliminary data.</text>
</comment>
<dbReference type="Pfam" id="PF00069">
    <property type="entry name" value="Pkinase"/>
    <property type="match status" value="1"/>
</dbReference>
<dbReference type="AlphaFoldDB" id="A0A7V7UF70"/>
<dbReference type="Gene3D" id="1.10.510.10">
    <property type="entry name" value="Transferase(Phosphotransferase) domain 1"/>
    <property type="match status" value="1"/>
</dbReference>
<dbReference type="EMBL" id="WAGX01000007">
    <property type="protein sequence ID" value="KAB1435929.1"/>
    <property type="molecule type" value="Genomic_DNA"/>
</dbReference>
<dbReference type="GO" id="GO:0005524">
    <property type="term" value="F:ATP binding"/>
    <property type="evidence" value="ECO:0007669"/>
    <property type="project" value="InterPro"/>
</dbReference>
<reference evidence="2 3" key="2">
    <citation type="submission" date="2020-02" db="EMBL/GenBank/DDBJ databases">
        <title>Candidatus Galacturonibacter soehngenii shows hetero-acetogenic catabolism of galacturonic acid but lacks a canonical carbon monoxide dehydrogenase/acetyl-CoA synthase complex.</title>
        <authorList>
            <person name="Diender M."/>
            <person name="Stouten G.R."/>
            <person name="Petersen J.F."/>
            <person name="Nielsen P.H."/>
            <person name="Dueholm M.S."/>
            <person name="Pronk J.T."/>
            <person name="Van Loosdrecht M.C.M."/>
        </authorList>
    </citation>
    <scope>NUCLEOTIDE SEQUENCE [LARGE SCALE GENOMIC DNA]</scope>
    <source>
        <strain evidence="2">GalUA</strain>
    </source>
</reference>
<dbReference type="SUPFAM" id="SSF158745">
    <property type="entry name" value="LanC-like"/>
    <property type="match status" value="1"/>
</dbReference>
<dbReference type="InterPro" id="IPR000719">
    <property type="entry name" value="Prot_kinase_dom"/>
</dbReference>
<dbReference type="RefSeq" id="WP_151147694.1">
    <property type="nucleotide sequence ID" value="NZ_WAGX01000007.1"/>
</dbReference>
<accession>A0A7V7UF70</accession>
<dbReference type="InterPro" id="IPR058053">
    <property type="entry name" value="RamC_C"/>
</dbReference>
<sequence length="768" mass="86936">MFKYVCSGFELSIKNSKYGDRGASGKFITAYPQDEKQFIKLLDLLNEATEDIKKGPYILSDKRWKDNNIYFRYGGFIEMYSFFDGRKELAIIDDKGEYVADRRGPVYIVPDFVQEPEAIKQMDKEREIIEEKSSPLDNYKITEALHFSNGGGVYLAIDNRDNKKVVIKEGRPGAGIDATGRDAFQRVKHEVEILKKLINKPHIVQIINYFDSWEHTFLVEEYVEGMTLNKWLGLKYPFTIGLTDTNAYSENVITILTNIQSGLLSMHSSGVALGDLSLTNILVNTDLDIKFIDFEAADDVESTKSSGLATIGFVSPLTKTREETDWFGLLRIARQLFLPIGDVNDLKSSIEYKHDRWIEDTYGTKAINKVREIEKICMKKIALFFKYKPNAKISYSSKNYSISNIMKKLREAMISDIKLTKCFLHGDIRQYEFKGGKLNVLTGGYGMVMALFRTGELPKMAYTWAQKYCEKKYITGLDDGLFTGKAGIATVLYEIGLKQEAKEVFDSIDINKELGDVSVISGLAGIGLALLSVSSDPIFEDFLPKCIKIANQLKEALVNNIKIITLDSDFVTMGLIDGWAGVSLFFTALYRATNNKVWMDLSITALSKDIDNCKLDDIGVMQIDDKTRYLPYLAGGSIGIAIAIYQIRDLGDSQKWSKEFESISKLIKTRICYNPGLFRGMCSFLELYNVRHCYDGYVSKQDIDRILNQLMLFMVENGDKIRCPGDYGYRYSYNLFSGSAGVLLALKDTVQNTTMSWMPLPSNPFLLD</sequence>
<keyword evidence="2" id="KW-0808">Transferase</keyword>